<evidence type="ECO:0000313" key="3">
    <source>
        <dbReference type="Proteomes" id="UP001492380"/>
    </source>
</evidence>
<dbReference type="PANTHER" id="PTHR11750">
    <property type="entry name" value="PROTEIN N-TERMINAL AMIDASE"/>
    <property type="match status" value="1"/>
</dbReference>
<proteinExistence type="predicted"/>
<keyword evidence="2" id="KW-0378">Hydrolase</keyword>
<dbReference type="Pfam" id="PF00795">
    <property type="entry name" value="CN_hydrolase"/>
    <property type="match status" value="1"/>
</dbReference>
<reference evidence="2 3" key="1">
    <citation type="submission" date="2024-04" db="EMBL/GenBank/DDBJ databases">
        <title>Phyllosticta paracitricarpa is synonymous to the EU quarantine fungus P. citricarpa based on phylogenomic analyses.</title>
        <authorList>
            <consortium name="Lawrence Berkeley National Laboratory"/>
            <person name="Van Ingen-Buijs V.A."/>
            <person name="Van Westerhoven A.C."/>
            <person name="Haridas S."/>
            <person name="Skiadas P."/>
            <person name="Martin F."/>
            <person name="Groenewald J.Z."/>
            <person name="Crous P.W."/>
            <person name="Seidl M.F."/>
        </authorList>
    </citation>
    <scope>NUCLEOTIDE SEQUENCE [LARGE SCALE GENOMIC DNA]</scope>
    <source>
        <strain evidence="2 3">CBS 123374</strain>
    </source>
</reference>
<accession>A0ABR1Z3F1</accession>
<protein>
    <submittedName>
        <fullName evidence="2">Carbon-nitrogen hydrolase</fullName>
    </submittedName>
</protein>
<dbReference type="InterPro" id="IPR003010">
    <property type="entry name" value="C-N_Hydrolase"/>
</dbReference>
<dbReference type="SUPFAM" id="SSF56317">
    <property type="entry name" value="Carbon-nitrogen hydrolase"/>
    <property type="match status" value="1"/>
</dbReference>
<dbReference type="InterPro" id="IPR039703">
    <property type="entry name" value="Nta1"/>
</dbReference>
<dbReference type="InterPro" id="IPR036526">
    <property type="entry name" value="C-N_Hydrolase_sf"/>
</dbReference>
<feature type="domain" description="CN hydrolase" evidence="1">
    <location>
        <begin position="1"/>
        <end position="280"/>
    </location>
</feature>
<evidence type="ECO:0000259" key="1">
    <source>
        <dbReference type="PROSITE" id="PS50263"/>
    </source>
</evidence>
<gene>
    <name evidence="2" type="ORF">HDK90DRAFT_14839</name>
</gene>
<dbReference type="GO" id="GO:0016787">
    <property type="term" value="F:hydrolase activity"/>
    <property type="evidence" value="ECO:0007669"/>
    <property type="project" value="UniProtKB-KW"/>
</dbReference>
<organism evidence="2 3">
    <name type="scientific">Phyllosticta capitalensis</name>
    <dbReference type="NCBI Taxonomy" id="121624"/>
    <lineage>
        <taxon>Eukaryota</taxon>
        <taxon>Fungi</taxon>
        <taxon>Dikarya</taxon>
        <taxon>Ascomycota</taxon>
        <taxon>Pezizomycotina</taxon>
        <taxon>Dothideomycetes</taxon>
        <taxon>Dothideomycetes incertae sedis</taxon>
        <taxon>Botryosphaeriales</taxon>
        <taxon>Phyllostictaceae</taxon>
        <taxon>Phyllosticta</taxon>
    </lineage>
</organism>
<keyword evidence="3" id="KW-1185">Reference proteome</keyword>
<dbReference type="PANTHER" id="PTHR11750:SF26">
    <property type="entry name" value="PROTEIN N-TERMINAL AMIDASE"/>
    <property type="match status" value="1"/>
</dbReference>
<dbReference type="Proteomes" id="UP001492380">
    <property type="component" value="Unassembled WGS sequence"/>
</dbReference>
<dbReference type="PROSITE" id="PS50263">
    <property type="entry name" value="CN_HYDROLASE"/>
    <property type="match status" value="1"/>
</dbReference>
<name>A0ABR1Z3F1_9PEZI</name>
<evidence type="ECO:0000313" key="2">
    <source>
        <dbReference type="EMBL" id="KAK8246580.1"/>
    </source>
</evidence>
<comment type="caution">
    <text evidence="2">The sequence shown here is derived from an EMBL/GenBank/DDBJ whole genome shotgun (WGS) entry which is preliminary data.</text>
</comment>
<sequence>MKVACLQFNPQVGDFQGNVVKANTLLRDAEERGELQNLSWLLLPEMALTGYNFPNLAAITPFLEPTTAGPSTNWAREVAMRLKSHVTIGYPEIEPATSRRYNSTVTVSPTGEVLVNYRKSFLYYTDETWASEGPERFFRGQVNGLGEVAMGICMDINPHKFLAPWTAFEFANHCLQPTPVPLVAINMAWLTRLGPEEVAADPKGVDAETLAYWLERFYPLLKANADMPLTVIFANRCGTEGGVVYAGTSTVMRIEKGGSTKIFDILGQGEERLLLVDLKEPPKFAVTTGPPGQAPGQP</sequence>
<dbReference type="EMBL" id="JBBWRZ010000001">
    <property type="protein sequence ID" value="KAK8246580.1"/>
    <property type="molecule type" value="Genomic_DNA"/>
</dbReference>
<dbReference type="Gene3D" id="3.60.110.10">
    <property type="entry name" value="Carbon-nitrogen hydrolase"/>
    <property type="match status" value="1"/>
</dbReference>